<organism evidence="1">
    <name type="scientific">Anoxybacillus flavithermus</name>
    <dbReference type="NCBI Taxonomy" id="33934"/>
    <lineage>
        <taxon>Bacteria</taxon>
        <taxon>Bacillati</taxon>
        <taxon>Bacillota</taxon>
        <taxon>Bacilli</taxon>
        <taxon>Bacillales</taxon>
        <taxon>Anoxybacillaceae</taxon>
        <taxon>Anoxybacillus</taxon>
    </lineage>
</organism>
<name>A0A094J2I5_9BACL</name>
<protein>
    <submittedName>
        <fullName evidence="1">Uncharacterized protein</fullName>
    </submittedName>
</protein>
<evidence type="ECO:0000313" key="1">
    <source>
        <dbReference type="EMBL" id="KFZ32259.1"/>
    </source>
</evidence>
<sequence>MDADRDAASVPVTSRRLSKIDRNRESLIGSLFLFSHQPAFETYIIPLNAFIPLWNGGDFV</sequence>
<proteinExistence type="predicted"/>
<comment type="caution">
    <text evidence="1">The sequence shown here is derived from an EMBL/GenBank/DDBJ whole genome shotgun (WGS) entry which is preliminary data.</text>
</comment>
<gene>
    <name evidence="1" type="ORF">JS44_13695</name>
</gene>
<reference evidence="1" key="1">
    <citation type="submission" date="2014-08" db="EMBL/GenBank/DDBJ databases">
        <title>Fullgenome sequencing of Anoxybacillus sp.25 isolate from Garga hot-spring Russia.</title>
        <authorList>
            <person name="Rozanov A.S."/>
            <person name="Kotenko A.V."/>
            <person name="Malup T.K."/>
            <person name="Peltek S.E."/>
        </authorList>
    </citation>
    <scope>NUCLEOTIDE SEQUENCE [LARGE SCALE GENOMIC DNA]</scope>
    <source>
        <strain evidence="1">25</strain>
    </source>
</reference>
<dbReference type="AlphaFoldDB" id="A0A094J2I5"/>
<dbReference type="EMBL" id="JPZO01000105">
    <property type="protein sequence ID" value="KFZ32259.1"/>
    <property type="molecule type" value="Genomic_DNA"/>
</dbReference>
<accession>A0A094J2I5</accession>